<evidence type="ECO:0000313" key="2">
    <source>
        <dbReference type="EMBL" id="RKD86247.1"/>
    </source>
</evidence>
<accession>A0A3R7HFN4</accession>
<dbReference type="Proteomes" id="UP000283805">
    <property type="component" value="Unassembled WGS sequence"/>
</dbReference>
<proteinExistence type="predicted"/>
<organism evidence="2 3">
    <name type="scientific">Halopiger aswanensis</name>
    <dbReference type="NCBI Taxonomy" id="148449"/>
    <lineage>
        <taxon>Archaea</taxon>
        <taxon>Methanobacteriati</taxon>
        <taxon>Methanobacteriota</taxon>
        <taxon>Stenosarchaea group</taxon>
        <taxon>Halobacteria</taxon>
        <taxon>Halobacteriales</taxon>
        <taxon>Natrialbaceae</taxon>
        <taxon>Halopiger</taxon>
    </lineage>
</organism>
<evidence type="ECO:0000256" key="1">
    <source>
        <dbReference type="SAM" id="MobiDB-lite"/>
    </source>
</evidence>
<reference evidence="2 3" key="1">
    <citation type="submission" date="2018-09" db="EMBL/GenBank/DDBJ databases">
        <title>Genomic Encyclopedia of Archaeal and Bacterial Type Strains, Phase II (KMG-II): from individual species to whole genera.</title>
        <authorList>
            <person name="Goeker M."/>
        </authorList>
    </citation>
    <scope>NUCLEOTIDE SEQUENCE [LARGE SCALE GENOMIC DNA]</scope>
    <source>
        <strain evidence="2 3">DSM 13151</strain>
    </source>
</reference>
<dbReference type="AlphaFoldDB" id="A0A3R7HFN4"/>
<gene>
    <name evidence="2" type="ORF">ATJ93_4664</name>
</gene>
<dbReference type="EMBL" id="RAPO01000010">
    <property type="protein sequence ID" value="RKD86247.1"/>
    <property type="molecule type" value="Genomic_DNA"/>
</dbReference>
<sequence>MDGLSCGRRRLLQGATAMSAGMSGCVDAATWYRDSRDEAIWMETSDEIEIPPGQFYTMVFGEITPIEVTYSIDAPQSDPVDTFVLSERDHRRFRYGENFEYHDHLSRTDIVTKDVQGVLDEGPRVFVIAPSDLEPQESETETETGSAVPVSYDFRTVVRDPEALRTERDDRREKP</sequence>
<keyword evidence="3" id="KW-1185">Reference proteome</keyword>
<name>A0A3R7HFN4_9EURY</name>
<protein>
    <submittedName>
        <fullName evidence="2">Uncharacterized protein</fullName>
    </submittedName>
</protein>
<feature type="region of interest" description="Disordered" evidence="1">
    <location>
        <begin position="131"/>
        <end position="154"/>
    </location>
</feature>
<evidence type="ECO:0000313" key="3">
    <source>
        <dbReference type="Proteomes" id="UP000283805"/>
    </source>
</evidence>
<comment type="caution">
    <text evidence="2">The sequence shown here is derived from an EMBL/GenBank/DDBJ whole genome shotgun (WGS) entry which is preliminary data.</text>
</comment>